<name>A0A1B0DJ53_PHLPP</name>
<dbReference type="VEuPathDB" id="VectorBase:PPAI008190"/>
<dbReference type="GeneID" id="129802167"/>
<dbReference type="PROSITE" id="PS50240">
    <property type="entry name" value="TRYPSIN_DOM"/>
    <property type="match status" value="1"/>
</dbReference>
<dbReference type="PROSITE" id="PS00134">
    <property type="entry name" value="TRYPSIN_HIS"/>
    <property type="match status" value="1"/>
</dbReference>
<accession>A0A1B0DJ53</accession>
<reference evidence="3" key="1">
    <citation type="submission" date="2022-08" db="UniProtKB">
        <authorList>
            <consortium name="EnsemblMetazoa"/>
        </authorList>
    </citation>
    <scope>IDENTIFICATION</scope>
    <source>
        <strain evidence="3">Israel</strain>
    </source>
</reference>
<dbReference type="Pfam" id="PF00089">
    <property type="entry name" value="Trypsin"/>
    <property type="match status" value="1"/>
</dbReference>
<protein>
    <submittedName>
        <fullName evidence="3">Uncharacterized protein</fullName>
    </submittedName>
</protein>
<dbReference type="OrthoDB" id="9448935at2759"/>
<dbReference type="PANTHER" id="PTHR24252">
    <property type="entry name" value="ACROSIN-RELATED"/>
    <property type="match status" value="1"/>
</dbReference>
<dbReference type="AlphaFoldDB" id="A0A1B0DJ53"/>
<dbReference type="PRINTS" id="PR00722">
    <property type="entry name" value="CHYMOTRYPSIN"/>
</dbReference>
<evidence type="ECO:0000256" key="2">
    <source>
        <dbReference type="ARBA" id="ARBA00024195"/>
    </source>
</evidence>
<dbReference type="EnsemblMetazoa" id="PPAI008190-RA">
    <property type="protein sequence ID" value="PPAI008190-PA"/>
    <property type="gene ID" value="PPAI008190"/>
</dbReference>
<dbReference type="KEGG" id="ppap:129802167"/>
<dbReference type="InterPro" id="IPR001314">
    <property type="entry name" value="Peptidase_S1A"/>
</dbReference>
<dbReference type="InterPro" id="IPR001254">
    <property type="entry name" value="Trypsin_dom"/>
</dbReference>
<dbReference type="VEuPathDB" id="VectorBase:PPAPM1_004938"/>
<evidence type="ECO:0000313" key="4">
    <source>
        <dbReference type="Proteomes" id="UP000092462"/>
    </source>
</evidence>
<dbReference type="CDD" id="cd00190">
    <property type="entry name" value="Tryp_SPc"/>
    <property type="match status" value="1"/>
</dbReference>
<dbReference type="InterPro" id="IPR018114">
    <property type="entry name" value="TRYPSIN_HIS"/>
</dbReference>
<dbReference type="PANTHER" id="PTHR24252:SF7">
    <property type="entry name" value="HYALIN"/>
    <property type="match status" value="1"/>
</dbReference>
<keyword evidence="1" id="KW-1015">Disulfide bond</keyword>
<dbReference type="EMBL" id="AJVK01006239">
    <property type="status" value="NOT_ANNOTATED_CDS"/>
    <property type="molecule type" value="Genomic_DNA"/>
</dbReference>
<dbReference type="SMART" id="SM00020">
    <property type="entry name" value="Tryp_SPc"/>
    <property type="match status" value="1"/>
</dbReference>
<evidence type="ECO:0000313" key="3">
    <source>
        <dbReference type="EnsemblMetazoa" id="PPAI008190-PA"/>
    </source>
</evidence>
<dbReference type="GO" id="GO:0006508">
    <property type="term" value="P:proteolysis"/>
    <property type="evidence" value="ECO:0007669"/>
    <property type="project" value="InterPro"/>
</dbReference>
<dbReference type="Gene3D" id="2.40.10.10">
    <property type="entry name" value="Trypsin-like serine proteases"/>
    <property type="match status" value="1"/>
</dbReference>
<dbReference type="FunFam" id="2.40.10.10:FF:000116">
    <property type="entry name" value="Serine protease P16"/>
    <property type="match status" value="1"/>
</dbReference>
<dbReference type="GO" id="GO:0004252">
    <property type="term" value="F:serine-type endopeptidase activity"/>
    <property type="evidence" value="ECO:0007669"/>
    <property type="project" value="InterPro"/>
</dbReference>
<organism evidence="3 4">
    <name type="scientific">Phlebotomus papatasi</name>
    <name type="common">Sandfly</name>
    <dbReference type="NCBI Taxonomy" id="29031"/>
    <lineage>
        <taxon>Eukaryota</taxon>
        <taxon>Metazoa</taxon>
        <taxon>Ecdysozoa</taxon>
        <taxon>Arthropoda</taxon>
        <taxon>Hexapoda</taxon>
        <taxon>Insecta</taxon>
        <taxon>Pterygota</taxon>
        <taxon>Neoptera</taxon>
        <taxon>Endopterygota</taxon>
        <taxon>Diptera</taxon>
        <taxon>Nematocera</taxon>
        <taxon>Psychodoidea</taxon>
        <taxon>Psychodidae</taxon>
        <taxon>Phlebotomus</taxon>
        <taxon>Phlebotomus</taxon>
    </lineage>
</organism>
<dbReference type="InterPro" id="IPR009003">
    <property type="entry name" value="Peptidase_S1_PA"/>
</dbReference>
<evidence type="ECO:0000256" key="1">
    <source>
        <dbReference type="ARBA" id="ARBA00023157"/>
    </source>
</evidence>
<keyword evidence="4" id="KW-1185">Reference proteome</keyword>
<comment type="similarity">
    <text evidence="2">Belongs to the peptidase S1 family. CLIP subfamily.</text>
</comment>
<dbReference type="InterPro" id="IPR043504">
    <property type="entry name" value="Peptidase_S1_PA_chymotrypsin"/>
</dbReference>
<dbReference type="EMBL" id="AJVK01006240">
    <property type="status" value="NOT_ANNOTATED_CDS"/>
    <property type="molecule type" value="Genomic_DNA"/>
</dbReference>
<dbReference type="SUPFAM" id="SSF50494">
    <property type="entry name" value="Trypsin-like serine proteases"/>
    <property type="match status" value="1"/>
</dbReference>
<dbReference type="Proteomes" id="UP000092462">
    <property type="component" value="Unassembled WGS sequence"/>
</dbReference>
<sequence>MPLAIVLVTLCVILLPMASGKDPPRGGCFSESRTGRIVGGSDAERSEMPFIVSLTRRGGHFCGATILSEKWLVTAGHCLCNSLNDFMKPSQIRAVLGLHRISEYKLTRDSQMEQKAKEVLLESVTIHPQYNCLRAANDIALLEMKPIEFSATIRPTCIAMDDETFDGTQAMVSGWGWTHENQSIGQRADTLQKASVEVWTNAQCQASFRAHEKSIGITENQLCAGKMGGGVDACWADSGGPLVSAEGLLIGIVSTGIGCARPELPGIYTRVTKYAKWIQQVIGT</sequence>
<dbReference type="RefSeq" id="XP_055703760.1">
    <property type="nucleotide sequence ID" value="XM_055847785.1"/>
</dbReference>
<proteinExistence type="inferred from homology"/>